<dbReference type="Proteomes" id="UP000196655">
    <property type="component" value="Unassembled WGS sequence"/>
</dbReference>
<proteinExistence type="inferred from homology"/>
<dbReference type="AlphaFoldDB" id="A0A211ZG47"/>
<dbReference type="PANTHER" id="PTHR33755">
    <property type="entry name" value="TOXIN PARE1-RELATED"/>
    <property type="match status" value="1"/>
</dbReference>
<dbReference type="RefSeq" id="WP_088154490.1">
    <property type="nucleotide sequence ID" value="NZ_NHON01000066.1"/>
</dbReference>
<dbReference type="Pfam" id="PF05016">
    <property type="entry name" value="ParE_toxin"/>
    <property type="match status" value="1"/>
</dbReference>
<dbReference type="OrthoDB" id="595470at2"/>
<comment type="caution">
    <text evidence="4">The sequence shown here is derived from an EMBL/GenBank/DDBJ whole genome shotgun (WGS) entry which is preliminary data.</text>
</comment>
<dbReference type="InterPro" id="IPR035093">
    <property type="entry name" value="RelE/ParE_toxin_dom_sf"/>
</dbReference>
<dbReference type="InterPro" id="IPR007712">
    <property type="entry name" value="RelE/ParE_toxin"/>
</dbReference>
<reference evidence="5" key="1">
    <citation type="submission" date="2017-05" db="EMBL/GenBank/DDBJ databases">
        <authorList>
            <person name="Macchi M."/>
            <person name="Festa S."/>
            <person name="Coppotelli B.M."/>
            <person name="Morelli I.S."/>
        </authorList>
    </citation>
    <scope>NUCLEOTIDE SEQUENCE [LARGE SCALE GENOMIC DNA]</scope>
    <source>
        <strain evidence="5">I</strain>
    </source>
</reference>
<dbReference type="PANTHER" id="PTHR33755:SF6">
    <property type="entry name" value="PLASMID STABILIZATION SYSTEM PROTEIN"/>
    <property type="match status" value="1"/>
</dbReference>
<organism evidence="4 5">
    <name type="scientific">Inquilinus limosus</name>
    <dbReference type="NCBI Taxonomy" id="171674"/>
    <lineage>
        <taxon>Bacteria</taxon>
        <taxon>Pseudomonadati</taxon>
        <taxon>Pseudomonadota</taxon>
        <taxon>Alphaproteobacteria</taxon>
        <taxon>Rhodospirillales</taxon>
        <taxon>Rhodospirillaceae</taxon>
        <taxon>Inquilinus</taxon>
    </lineage>
</organism>
<sequence>MRLSWRPAAEADRLAIYDHIEASNPRAAERVDERISARVSSLRQMPQSGRPGRVEGTRELTVSRTPYVVIYRIEEDTVQILRILHSAREWSAGLIGDR</sequence>
<dbReference type="Gene3D" id="3.30.2310.20">
    <property type="entry name" value="RelE-like"/>
    <property type="match status" value="1"/>
</dbReference>
<feature type="region of interest" description="Disordered" evidence="3">
    <location>
        <begin position="38"/>
        <end position="57"/>
    </location>
</feature>
<gene>
    <name evidence="4" type="ORF">BWR60_26110</name>
</gene>
<evidence type="ECO:0000256" key="2">
    <source>
        <dbReference type="ARBA" id="ARBA00022649"/>
    </source>
</evidence>
<protein>
    <submittedName>
        <fullName evidence="4">Addiction module toxin RelE</fullName>
    </submittedName>
</protein>
<comment type="similarity">
    <text evidence="1">Belongs to the RelE toxin family.</text>
</comment>
<dbReference type="NCBIfam" id="TIGR02385">
    <property type="entry name" value="RelE_StbE"/>
    <property type="match status" value="1"/>
</dbReference>
<evidence type="ECO:0000256" key="3">
    <source>
        <dbReference type="SAM" id="MobiDB-lite"/>
    </source>
</evidence>
<evidence type="ECO:0000256" key="1">
    <source>
        <dbReference type="ARBA" id="ARBA00006226"/>
    </source>
</evidence>
<evidence type="ECO:0000313" key="5">
    <source>
        <dbReference type="Proteomes" id="UP000196655"/>
    </source>
</evidence>
<evidence type="ECO:0000313" key="4">
    <source>
        <dbReference type="EMBL" id="OWJ64176.1"/>
    </source>
</evidence>
<accession>A0A211ZG47</accession>
<keyword evidence="5" id="KW-1185">Reference proteome</keyword>
<dbReference type="InterPro" id="IPR051803">
    <property type="entry name" value="TA_system_RelE-like_toxin"/>
</dbReference>
<dbReference type="EMBL" id="NHON01000066">
    <property type="protein sequence ID" value="OWJ64176.1"/>
    <property type="molecule type" value="Genomic_DNA"/>
</dbReference>
<feature type="compositionally biased region" description="Polar residues" evidence="3">
    <location>
        <begin position="38"/>
        <end position="47"/>
    </location>
</feature>
<name>A0A211ZG47_9PROT</name>
<keyword evidence="2" id="KW-1277">Toxin-antitoxin system</keyword>